<dbReference type="EMBL" id="JAEVFJ010000003">
    <property type="protein sequence ID" value="KAH8106056.1"/>
    <property type="molecule type" value="Genomic_DNA"/>
</dbReference>
<organism evidence="1 2">
    <name type="scientific">Cristinia sonorae</name>
    <dbReference type="NCBI Taxonomy" id="1940300"/>
    <lineage>
        <taxon>Eukaryota</taxon>
        <taxon>Fungi</taxon>
        <taxon>Dikarya</taxon>
        <taxon>Basidiomycota</taxon>
        <taxon>Agaricomycotina</taxon>
        <taxon>Agaricomycetes</taxon>
        <taxon>Agaricomycetidae</taxon>
        <taxon>Agaricales</taxon>
        <taxon>Pleurotineae</taxon>
        <taxon>Stephanosporaceae</taxon>
        <taxon>Cristinia</taxon>
    </lineage>
</organism>
<evidence type="ECO:0000313" key="2">
    <source>
        <dbReference type="Proteomes" id="UP000813824"/>
    </source>
</evidence>
<dbReference type="Proteomes" id="UP000813824">
    <property type="component" value="Unassembled WGS sequence"/>
</dbReference>
<reference evidence="1" key="1">
    <citation type="journal article" date="2021" name="New Phytol.">
        <title>Evolutionary innovations through gain and loss of genes in the ectomycorrhizal Boletales.</title>
        <authorList>
            <person name="Wu G."/>
            <person name="Miyauchi S."/>
            <person name="Morin E."/>
            <person name="Kuo A."/>
            <person name="Drula E."/>
            <person name="Varga T."/>
            <person name="Kohler A."/>
            <person name="Feng B."/>
            <person name="Cao Y."/>
            <person name="Lipzen A."/>
            <person name="Daum C."/>
            <person name="Hundley H."/>
            <person name="Pangilinan J."/>
            <person name="Johnson J."/>
            <person name="Barry K."/>
            <person name="LaButti K."/>
            <person name="Ng V."/>
            <person name="Ahrendt S."/>
            <person name="Min B."/>
            <person name="Choi I.G."/>
            <person name="Park H."/>
            <person name="Plett J.M."/>
            <person name="Magnuson J."/>
            <person name="Spatafora J.W."/>
            <person name="Nagy L.G."/>
            <person name="Henrissat B."/>
            <person name="Grigoriev I.V."/>
            <person name="Yang Z.L."/>
            <person name="Xu J."/>
            <person name="Martin F.M."/>
        </authorList>
    </citation>
    <scope>NUCLEOTIDE SEQUENCE</scope>
    <source>
        <strain evidence="1">KKN 215</strain>
    </source>
</reference>
<sequence>MSYIRAVSRIASLRNISVVHAARITPSSLRAFHLHQERAFSTTPRKQASSPPNLDTFSAAALNSPLFKELAGKPEVLKSMKDLISVMQQEGITVDPANPPSTMKLLMNSRIRSQLMETWQVLQAAGIDQQKLKDAFMLLKPKDT</sequence>
<dbReference type="OrthoDB" id="10008801at2759"/>
<evidence type="ECO:0000313" key="1">
    <source>
        <dbReference type="EMBL" id="KAH8106056.1"/>
    </source>
</evidence>
<dbReference type="AlphaFoldDB" id="A0A8K0UXF3"/>
<accession>A0A8K0UXF3</accession>
<gene>
    <name evidence="1" type="ORF">BXZ70DRAFT_1004342</name>
</gene>
<keyword evidence="2" id="KW-1185">Reference proteome</keyword>
<protein>
    <submittedName>
        <fullName evidence="1">Uncharacterized protein</fullName>
    </submittedName>
</protein>
<proteinExistence type="predicted"/>
<name>A0A8K0UXF3_9AGAR</name>
<comment type="caution">
    <text evidence="1">The sequence shown here is derived from an EMBL/GenBank/DDBJ whole genome shotgun (WGS) entry which is preliminary data.</text>
</comment>